<dbReference type="PATRIC" id="fig|1705565.3.peg.4261"/>
<dbReference type="OrthoDB" id="70513at2"/>
<evidence type="ECO:0000313" key="2">
    <source>
        <dbReference type="Proteomes" id="UP000036932"/>
    </source>
</evidence>
<name>A0A0M1P5H8_9BACL</name>
<comment type="caution">
    <text evidence="1">The sequence shown here is derived from an EMBL/GenBank/DDBJ whole genome shotgun (WGS) entry which is preliminary data.</text>
</comment>
<gene>
    <name evidence="1" type="ORF">AM231_11285</name>
</gene>
<evidence type="ECO:0000313" key="1">
    <source>
        <dbReference type="EMBL" id="KOR89657.1"/>
    </source>
</evidence>
<proteinExistence type="predicted"/>
<accession>A0A0M1P5H8</accession>
<protein>
    <submittedName>
        <fullName evidence="1">Chemotaxis protein</fullName>
    </submittedName>
</protein>
<dbReference type="SUPFAM" id="SSF53474">
    <property type="entry name" value="alpha/beta-Hydrolases"/>
    <property type="match status" value="1"/>
</dbReference>
<dbReference type="InterPro" id="IPR029058">
    <property type="entry name" value="AB_hydrolase_fold"/>
</dbReference>
<sequence length="282" mass="32652">MKTQKIAVIIVHGLGIQKKDYANKFMKNLRETFSQISGISDQELAMEAVHWADVFASREEEIIRGSIRPHRLRYRRLRQYVIHHLADAVAYQPVESEDQNYEAVHRTISEALHRLSLSAGPSAPLCVISHSLGSVIASNFFYDLQFSSRGHRLVIDPTSPLERGELLTMFYTLGTTLPLWSMRYRDFDKPIEVPAEQLKRYHAQLLGEWVNFYDQDDILAYPLKSINEAYDRTVRQDIPVNVGNWLTSWNPLSHSGYFYKQSILDYIASNLDITWRAINSYK</sequence>
<organism evidence="1 2">
    <name type="scientific">Paenibacillus solani</name>
    <dbReference type="NCBI Taxonomy" id="1705565"/>
    <lineage>
        <taxon>Bacteria</taxon>
        <taxon>Bacillati</taxon>
        <taxon>Bacillota</taxon>
        <taxon>Bacilli</taxon>
        <taxon>Bacillales</taxon>
        <taxon>Paenibacillaceae</taxon>
        <taxon>Paenibacillus</taxon>
    </lineage>
</organism>
<keyword evidence="2" id="KW-1185">Reference proteome</keyword>
<dbReference type="AlphaFoldDB" id="A0A0M1P5H8"/>
<dbReference type="RefSeq" id="WP_054402690.1">
    <property type="nucleotide sequence ID" value="NZ_LIUT01000001.1"/>
</dbReference>
<dbReference type="EMBL" id="LIUT01000001">
    <property type="protein sequence ID" value="KOR89657.1"/>
    <property type="molecule type" value="Genomic_DNA"/>
</dbReference>
<reference evidence="2" key="1">
    <citation type="submission" date="2015-08" db="EMBL/GenBank/DDBJ databases">
        <title>Genome sequencing project for genomic taxonomy and phylogenomics of Bacillus-like bacteria.</title>
        <authorList>
            <person name="Liu B."/>
            <person name="Wang J."/>
            <person name="Zhu Y."/>
            <person name="Liu G."/>
            <person name="Chen Q."/>
            <person name="Chen Z."/>
            <person name="Lan J."/>
            <person name="Che J."/>
            <person name="Ge C."/>
            <person name="Shi H."/>
            <person name="Pan Z."/>
            <person name="Liu X."/>
        </authorList>
    </citation>
    <scope>NUCLEOTIDE SEQUENCE [LARGE SCALE GENOMIC DNA]</scope>
    <source>
        <strain evidence="2">FJAT-22460</strain>
    </source>
</reference>
<dbReference type="Proteomes" id="UP000036932">
    <property type="component" value="Unassembled WGS sequence"/>
</dbReference>